<dbReference type="Proteomes" id="UP000827892">
    <property type="component" value="Chromosome III"/>
</dbReference>
<name>A0AAE9IQP6_CAEBR</name>
<accession>A0AAE9IQP6</accession>
<proteinExistence type="predicted"/>
<sequence>MQQQSRKSFGIIKRIVFQSTDEERDVFAYNEIRNRIHNSIDMIQQNMENTLRMCHGTVPSRIFRPLSNRRLQIEPIGDFDSLRQNVEN</sequence>
<gene>
    <name evidence="1" type="ORF">L3Y34_001779</name>
</gene>
<organism evidence="1 2">
    <name type="scientific">Caenorhabditis briggsae</name>
    <dbReference type="NCBI Taxonomy" id="6238"/>
    <lineage>
        <taxon>Eukaryota</taxon>
        <taxon>Metazoa</taxon>
        <taxon>Ecdysozoa</taxon>
        <taxon>Nematoda</taxon>
        <taxon>Chromadorea</taxon>
        <taxon>Rhabditida</taxon>
        <taxon>Rhabditina</taxon>
        <taxon>Rhabditomorpha</taxon>
        <taxon>Rhabditoidea</taxon>
        <taxon>Rhabditidae</taxon>
        <taxon>Peloderinae</taxon>
        <taxon>Caenorhabditis</taxon>
    </lineage>
</organism>
<dbReference type="AlphaFoldDB" id="A0AAE9IQP6"/>
<evidence type="ECO:0000313" key="1">
    <source>
        <dbReference type="EMBL" id="ULU01719.1"/>
    </source>
</evidence>
<protein>
    <submittedName>
        <fullName evidence="1">Uncharacterized protein</fullName>
    </submittedName>
</protein>
<evidence type="ECO:0000313" key="2">
    <source>
        <dbReference type="Proteomes" id="UP000827892"/>
    </source>
</evidence>
<dbReference type="EMBL" id="CP090893">
    <property type="protein sequence ID" value="ULU01719.1"/>
    <property type="molecule type" value="Genomic_DNA"/>
</dbReference>
<reference evidence="1 2" key="1">
    <citation type="submission" date="2022-05" db="EMBL/GenBank/DDBJ databases">
        <title>Chromosome-level reference genomes for two strains of Caenorhabditis briggsae: an improved platform for comparative genomics.</title>
        <authorList>
            <person name="Stevens L."/>
            <person name="Andersen E.C."/>
        </authorList>
    </citation>
    <scope>NUCLEOTIDE SEQUENCE [LARGE SCALE GENOMIC DNA]</scope>
    <source>
        <strain evidence="1">QX1410_ONT</strain>
        <tissue evidence="1">Whole-organism</tissue>
    </source>
</reference>